<keyword evidence="4" id="KW-1185">Reference proteome</keyword>
<feature type="compositionally biased region" description="Polar residues" evidence="1">
    <location>
        <begin position="45"/>
        <end position="57"/>
    </location>
</feature>
<reference evidence="3 4" key="1">
    <citation type="journal article" date="2013" name="Nature">
        <title>Insights into bilaterian evolution from three spiralian genomes.</title>
        <authorList>
            <person name="Simakov O."/>
            <person name="Marletaz F."/>
            <person name="Cho S.J."/>
            <person name="Edsinger-Gonzales E."/>
            <person name="Havlak P."/>
            <person name="Hellsten U."/>
            <person name="Kuo D.H."/>
            <person name="Larsson T."/>
            <person name="Lv J."/>
            <person name="Arendt D."/>
            <person name="Savage R."/>
            <person name="Osoegawa K."/>
            <person name="de Jong P."/>
            <person name="Grimwood J."/>
            <person name="Chapman J.A."/>
            <person name="Shapiro H."/>
            <person name="Aerts A."/>
            <person name="Otillar R.P."/>
            <person name="Terry A.Y."/>
            <person name="Boore J.L."/>
            <person name="Grigoriev I.V."/>
            <person name="Lindberg D.R."/>
            <person name="Seaver E.C."/>
            <person name="Weisblat D.A."/>
            <person name="Putnam N.H."/>
            <person name="Rokhsar D.S."/>
        </authorList>
    </citation>
    <scope>NUCLEOTIDE SEQUENCE [LARGE SCALE GENOMIC DNA]</scope>
</reference>
<dbReference type="PANTHER" id="PTHR15260">
    <property type="entry name" value="SARCOSPAN"/>
    <property type="match status" value="1"/>
</dbReference>
<feature type="transmembrane region" description="Helical" evidence="2">
    <location>
        <begin position="165"/>
        <end position="187"/>
    </location>
</feature>
<dbReference type="PANTHER" id="PTHR15260:SF1">
    <property type="entry name" value="SARCOSPAN"/>
    <property type="match status" value="1"/>
</dbReference>
<dbReference type="OMA" id="RMCSLTT"/>
<feature type="transmembrane region" description="Helical" evidence="2">
    <location>
        <begin position="130"/>
        <end position="153"/>
    </location>
</feature>
<keyword evidence="2" id="KW-0812">Transmembrane</keyword>
<organism evidence="3 4">
    <name type="scientific">Lottia gigantea</name>
    <name type="common">Giant owl limpet</name>
    <dbReference type="NCBI Taxonomy" id="225164"/>
    <lineage>
        <taxon>Eukaryota</taxon>
        <taxon>Metazoa</taxon>
        <taxon>Spiralia</taxon>
        <taxon>Lophotrochozoa</taxon>
        <taxon>Mollusca</taxon>
        <taxon>Gastropoda</taxon>
        <taxon>Patellogastropoda</taxon>
        <taxon>Lottioidea</taxon>
        <taxon>Lottiidae</taxon>
        <taxon>Lottia</taxon>
    </lineage>
</organism>
<protein>
    <submittedName>
        <fullName evidence="3">Uncharacterized protein</fullName>
    </submittedName>
</protein>
<evidence type="ECO:0000256" key="1">
    <source>
        <dbReference type="SAM" id="MobiDB-lite"/>
    </source>
</evidence>
<feature type="region of interest" description="Disordered" evidence="1">
    <location>
        <begin position="45"/>
        <end position="72"/>
    </location>
</feature>
<dbReference type="AlphaFoldDB" id="V4AEP8"/>
<keyword evidence="2" id="KW-1133">Transmembrane helix</keyword>
<dbReference type="EMBL" id="KB200213">
    <property type="protein sequence ID" value="ESP02494.1"/>
    <property type="molecule type" value="Genomic_DNA"/>
</dbReference>
<evidence type="ECO:0000256" key="2">
    <source>
        <dbReference type="SAM" id="Phobius"/>
    </source>
</evidence>
<name>V4AEP8_LOTGI</name>
<feature type="transmembrane region" description="Helical" evidence="2">
    <location>
        <begin position="193"/>
        <end position="214"/>
    </location>
</feature>
<dbReference type="KEGG" id="lgi:LOTGIDRAFT_171966"/>
<dbReference type="CTD" id="20241959"/>
<evidence type="ECO:0000313" key="4">
    <source>
        <dbReference type="Proteomes" id="UP000030746"/>
    </source>
</evidence>
<dbReference type="GO" id="GO:0016010">
    <property type="term" value="C:dystrophin-associated glycoprotein complex"/>
    <property type="evidence" value="ECO:0007669"/>
    <property type="project" value="InterPro"/>
</dbReference>
<dbReference type="RefSeq" id="XP_009046789.1">
    <property type="nucleotide sequence ID" value="XM_009048541.1"/>
</dbReference>
<dbReference type="Proteomes" id="UP000030746">
    <property type="component" value="Unassembled WGS sequence"/>
</dbReference>
<proteinExistence type="predicted"/>
<dbReference type="HOGENOM" id="CLU_1125630_0_0_1"/>
<dbReference type="GO" id="GO:0042383">
    <property type="term" value="C:sarcolemma"/>
    <property type="evidence" value="ECO:0007669"/>
    <property type="project" value="TreeGrafter"/>
</dbReference>
<gene>
    <name evidence="3" type="ORF">LOTGIDRAFT_171966</name>
</gene>
<accession>V4AEP8</accession>
<dbReference type="InterPro" id="IPR030429">
    <property type="entry name" value="Sarcospan"/>
</dbReference>
<feature type="transmembrane region" description="Helical" evidence="2">
    <location>
        <begin position="96"/>
        <end position="118"/>
    </location>
</feature>
<keyword evidence="2" id="KW-0472">Membrane</keyword>
<dbReference type="STRING" id="225164.V4AEP8"/>
<sequence>MVTTRPRAHSTSNIKLTLISSRQNPALRSTPELPSMLVGLETTVPQNLSPDDFSTTHRPTRGKKKPVDTSPAVTMTTGRRGCCFCCRRCCACGCQILLVLLQLLIGGGVTGLAFYVEFYYPVISFRETPYWAGLPLLLAGLIGVCFCCVNISIATETGRGCFLKAMCFIFSIIAIFVNLIACVFPGIHLGRIYTYRGLCLLGSIVSLWFVILLWRERYGGFYSGTDTPVLRRRNIKHFDVAKLPPEA</sequence>
<dbReference type="GeneID" id="20241959"/>
<dbReference type="OrthoDB" id="10027693at2759"/>
<evidence type="ECO:0000313" key="3">
    <source>
        <dbReference type="EMBL" id="ESP02494.1"/>
    </source>
</evidence>